<dbReference type="Proteomes" id="UP000198877">
    <property type="component" value="Unassembled WGS sequence"/>
</dbReference>
<dbReference type="InterPro" id="IPR008571">
    <property type="entry name" value="HerA-like"/>
</dbReference>
<dbReference type="PANTHER" id="PTHR42957">
    <property type="entry name" value="HELICASE MJ1565-RELATED"/>
    <property type="match status" value="1"/>
</dbReference>
<dbReference type="InterPro" id="IPR002789">
    <property type="entry name" value="HerA_central"/>
</dbReference>
<feature type="domain" description="Helicase HerA central" evidence="2">
    <location>
        <begin position="142"/>
        <end position="263"/>
    </location>
</feature>
<protein>
    <recommendedName>
        <fullName evidence="2">Helicase HerA central domain-containing protein</fullName>
    </recommendedName>
</protein>
<gene>
    <name evidence="3" type="ORF">SAMN04488591_3116</name>
</gene>
<evidence type="ECO:0000313" key="4">
    <source>
        <dbReference type="Proteomes" id="UP000198877"/>
    </source>
</evidence>
<evidence type="ECO:0000259" key="2">
    <source>
        <dbReference type="Pfam" id="PF01935"/>
    </source>
</evidence>
<reference evidence="4" key="1">
    <citation type="submission" date="2016-10" db="EMBL/GenBank/DDBJ databases">
        <authorList>
            <person name="Varghese N."/>
            <person name="Submissions S."/>
        </authorList>
    </citation>
    <scope>NUCLEOTIDE SEQUENCE [LARGE SCALE GENOMIC DNA]</scope>
    <source>
        <strain evidence="4">CL127</strain>
    </source>
</reference>
<accession>A0A1I6IY86</accession>
<dbReference type="Pfam" id="PF01935">
    <property type="entry name" value="DUF87"/>
    <property type="match status" value="1"/>
</dbReference>
<name>A0A1I6IY86_9MICO</name>
<feature type="region of interest" description="Disordered" evidence="1">
    <location>
        <begin position="553"/>
        <end position="580"/>
    </location>
</feature>
<dbReference type="SUPFAM" id="SSF52540">
    <property type="entry name" value="P-loop containing nucleoside triphosphate hydrolases"/>
    <property type="match status" value="1"/>
</dbReference>
<sequence>MMKAHPFSPERRIGHVFQVEGSFADVAFSAANELPRSHFGEYLGRGEVGEFVVIDVGGVATFGRLLRVGTPAGRAEDLVTGTERKVPVEGRIQLLSTLELSGTSTRGIVKYPKVGDAVFAASSEAILSVIGTTADSTTPVLRLGRLSVDESVPVDVPLKRLFGRHLAVVGATGSGKSWTLGHLAESVAALRGKMILIDASGEFRTLGDRARHLAFGSTTEEPPGTVPVGIPHYMMRESDRNAFLNPSAGSQLPKLREAVRTLRLAEAIAADNARDPAHARIAVINGRVAKAGGSIQNYQSAMQKYIGYIESPYSPFNFRALAEQVQCECIWPTDRANPSVFGGADQTSLGYVASLISRINDLLQSPEIMNVIDPPAGVSNVIQEMSNWFSDPDSHVLRISLRNLTFANHLREIVVNILGQTLLGWARQDSFRKAPLVVAIDEAHQFFDVTVGDEFASTHLNAFDAIAKEGRKYGLTTCVATQRPGDLPAGVLSQVGMTIVHRLADGRDRQRVEQAAAELDHSATKLLPGLVPGEAILMGVDFPVPVSVRIQKPVSPPASDGPSYDAWHPPAVASLGTPGP</sequence>
<dbReference type="RefSeq" id="WP_091741353.1">
    <property type="nucleotide sequence ID" value="NZ_FOYR01000004.1"/>
</dbReference>
<dbReference type="EMBL" id="FOYR01000004">
    <property type="protein sequence ID" value="SFR71722.1"/>
    <property type="molecule type" value="Genomic_DNA"/>
</dbReference>
<dbReference type="PANTHER" id="PTHR42957:SF1">
    <property type="entry name" value="HELICASE MJ1565-RELATED"/>
    <property type="match status" value="1"/>
</dbReference>
<proteinExistence type="predicted"/>
<organism evidence="3 4">
    <name type="scientific">Microbacterium azadirachtae</name>
    <dbReference type="NCBI Taxonomy" id="582680"/>
    <lineage>
        <taxon>Bacteria</taxon>
        <taxon>Bacillati</taxon>
        <taxon>Actinomycetota</taxon>
        <taxon>Actinomycetes</taxon>
        <taxon>Micrococcales</taxon>
        <taxon>Microbacteriaceae</taxon>
        <taxon>Microbacterium</taxon>
    </lineage>
</organism>
<evidence type="ECO:0000313" key="3">
    <source>
        <dbReference type="EMBL" id="SFR71722.1"/>
    </source>
</evidence>
<evidence type="ECO:0000256" key="1">
    <source>
        <dbReference type="SAM" id="MobiDB-lite"/>
    </source>
</evidence>
<dbReference type="InterPro" id="IPR027417">
    <property type="entry name" value="P-loop_NTPase"/>
</dbReference>
<dbReference type="Gene3D" id="3.40.50.300">
    <property type="entry name" value="P-loop containing nucleotide triphosphate hydrolases"/>
    <property type="match status" value="2"/>
</dbReference>
<dbReference type="AlphaFoldDB" id="A0A1I6IY86"/>